<dbReference type="EMBL" id="BEXB01000008">
    <property type="protein sequence ID" value="GAY75748.1"/>
    <property type="molecule type" value="Genomic_DNA"/>
</dbReference>
<gene>
    <name evidence="2" type="ORF">NBRC111894_1302</name>
</gene>
<keyword evidence="1" id="KW-0812">Transmembrane</keyword>
<accession>A0A4Y1ZAG7</accession>
<protein>
    <submittedName>
        <fullName evidence="2">Uncharacterized protein</fullName>
    </submittedName>
</protein>
<comment type="caution">
    <text evidence="2">The sequence shown here is derived from an EMBL/GenBank/DDBJ whole genome shotgun (WGS) entry which is preliminary data.</text>
</comment>
<feature type="transmembrane region" description="Helical" evidence="1">
    <location>
        <begin position="21"/>
        <end position="38"/>
    </location>
</feature>
<organism evidence="2 3">
    <name type="scientific">Sporolactobacillus inulinus</name>
    <dbReference type="NCBI Taxonomy" id="2078"/>
    <lineage>
        <taxon>Bacteria</taxon>
        <taxon>Bacillati</taxon>
        <taxon>Bacillota</taxon>
        <taxon>Bacilli</taxon>
        <taxon>Bacillales</taxon>
        <taxon>Sporolactobacillaceae</taxon>
        <taxon>Sporolactobacillus</taxon>
    </lineage>
</organism>
<evidence type="ECO:0000313" key="3">
    <source>
        <dbReference type="Proteomes" id="UP000319716"/>
    </source>
</evidence>
<dbReference type="Proteomes" id="UP000319716">
    <property type="component" value="Unassembled WGS sequence"/>
</dbReference>
<evidence type="ECO:0000313" key="2">
    <source>
        <dbReference type="EMBL" id="GAY75748.1"/>
    </source>
</evidence>
<keyword evidence="1" id="KW-0472">Membrane</keyword>
<name>A0A4Y1ZAG7_9BACL</name>
<keyword evidence="1" id="KW-1133">Transmembrane helix</keyword>
<dbReference type="AlphaFoldDB" id="A0A4Y1ZAG7"/>
<reference evidence="2 3" key="1">
    <citation type="submission" date="2017-11" db="EMBL/GenBank/DDBJ databases">
        <title>Draft Genome Sequence of Sporolactobacillus inulinus NBRC 111894 Isolated from Koso, a Japanese Sugar-Vegetable Fermented Beverage.</title>
        <authorList>
            <person name="Chiou T.Y."/>
            <person name="Oshima K."/>
            <person name="Suda W."/>
            <person name="Hattori M."/>
            <person name="Takahashi T."/>
        </authorList>
    </citation>
    <scope>NUCLEOTIDE SEQUENCE [LARGE SCALE GENOMIC DNA]</scope>
    <source>
        <strain evidence="2 3">NBRC111894</strain>
    </source>
</reference>
<evidence type="ECO:0000256" key="1">
    <source>
        <dbReference type="SAM" id="Phobius"/>
    </source>
</evidence>
<proteinExistence type="predicted"/>
<sequence length="39" mass="4855">MRKSLKQRRNKPFHKQARKKVGLVPIFFYFNVLFLKQYV</sequence>